<feature type="compositionally biased region" description="Low complexity" evidence="2">
    <location>
        <begin position="123"/>
        <end position="139"/>
    </location>
</feature>
<evidence type="ECO:0000256" key="2">
    <source>
        <dbReference type="SAM" id="MobiDB-lite"/>
    </source>
</evidence>
<dbReference type="OrthoDB" id="4451586at2759"/>
<dbReference type="InterPro" id="IPR052761">
    <property type="entry name" value="Fungal_Detox/Toxin_TFs"/>
</dbReference>
<dbReference type="EMBL" id="JAGMUX010000031">
    <property type="protein sequence ID" value="KAH7210812.1"/>
    <property type="molecule type" value="Genomic_DNA"/>
</dbReference>
<sequence length="614" mass="68689">MSGIPNMLSMSHQPTGPIKDGSSSSSVENRVNCEAPAEVNSALPTSPGSTIKPRRKYGPRTSRACVACHARRKRCRRTGEEQCDNCKNNGIESIRSLAHGVNALFESVTQDVIAGQTLETPENESITSESSCTSESADSNHTALPTSLLKPSRTKSPFVTPLDCRLKYTLPCFLRSLPSTLSPEDFEYLALKGVLRIPSGSIRGSLLQAYIEYVHPNMPILNLHEFISITHGLYRNYGRISLLLYRAIMFSATFFVDIEYVYEAGYSTRMAMSKDFFDKTRLLYDLDCEPDQLIQAQALLLMSHWYESPNSQKDGWHWLGLAIATLEGLAATAKTYEYTNQRQWKRLWWSCYVQDRLLSLTSRRPTRLNNISFHVDLLLESDFEIMRLDGACIISSEIPTFMANPEMQRQSASIFISLAELCTCLDDILQTRYSLVTPMENGAQGATMFYPKQPCHIDYAEVEAVNDELMSWAISLPSGFCWMSAQFPTESPSMTVQKMFLHILFYTALAFLHRGTSGQTQAPSKAYDATTQIFTIVQHLHQQHLEKLLPSSAVTCILTASMVYLAEGSGQFQATDAFQMNEHVLAELSKVYTVADHAITISKAAAIRLGVKNI</sequence>
<dbReference type="Proteomes" id="UP000720189">
    <property type="component" value="Unassembled WGS sequence"/>
</dbReference>
<feature type="region of interest" description="Disordered" evidence="2">
    <location>
        <begin position="116"/>
        <end position="156"/>
    </location>
</feature>
<dbReference type="PANTHER" id="PTHR47425">
    <property type="entry name" value="FARB-RELATED"/>
    <property type="match status" value="1"/>
</dbReference>
<dbReference type="GO" id="GO:0003677">
    <property type="term" value="F:DNA binding"/>
    <property type="evidence" value="ECO:0007669"/>
    <property type="project" value="InterPro"/>
</dbReference>
<dbReference type="SMART" id="SM00906">
    <property type="entry name" value="Fungal_trans"/>
    <property type="match status" value="1"/>
</dbReference>
<accession>A0A9P9FVW7</accession>
<dbReference type="PANTHER" id="PTHR47425:SF2">
    <property type="entry name" value="FARB-RELATED"/>
    <property type="match status" value="1"/>
</dbReference>
<name>A0A9P9FVW7_FUSRE</name>
<evidence type="ECO:0000256" key="1">
    <source>
        <dbReference type="ARBA" id="ARBA00023242"/>
    </source>
</evidence>
<protein>
    <submittedName>
        <fullName evidence="4">Fungal-specific transcription factor domain-containing protein</fullName>
    </submittedName>
</protein>
<dbReference type="AlphaFoldDB" id="A0A9P9FVW7"/>
<comment type="caution">
    <text evidence="4">The sequence shown here is derived from an EMBL/GenBank/DDBJ whole genome shotgun (WGS) entry which is preliminary data.</text>
</comment>
<dbReference type="RefSeq" id="XP_046041583.1">
    <property type="nucleotide sequence ID" value="XM_046200978.1"/>
</dbReference>
<dbReference type="GeneID" id="70230932"/>
<dbReference type="InterPro" id="IPR001138">
    <property type="entry name" value="Zn2Cys6_DnaBD"/>
</dbReference>
<feature type="region of interest" description="Disordered" evidence="2">
    <location>
        <begin position="1"/>
        <end position="57"/>
    </location>
</feature>
<dbReference type="CDD" id="cd12148">
    <property type="entry name" value="fungal_TF_MHR"/>
    <property type="match status" value="1"/>
</dbReference>
<dbReference type="Pfam" id="PF04082">
    <property type="entry name" value="Fungal_trans"/>
    <property type="match status" value="1"/>
</dbReference>
<evidence type="ECO:0000313" key="4">
    <source>
        <dbReference type="EMBL" id="KAH7210812.1"/>
    </source>
</evidence>
<proteinExistence type="predicted"/>
<gene>
    <name evidence="4" type="ORF">BKA55DRAFT_719825</name>
</gene>
<feature type="domain" description="Xylanolytic transcriptional activator regulatory" evidence="3">
    <location>
        <begin position="315"/>
        <end position="384"/>
    </location>
</feature>
<keyword evidence="1" id="KW-0539">Nucleus</keyword>
<organism evidence="4 5">
    <name type="scientific">Fusarium redolens</name>
    <dbReference type="NCBI Taxonomy" id="48865"/>
    <lineage>
        <taxon>Eukaryota</taxon>
        <taxon>Fungi</taxon>
        <taxon>Dikarya</taxon>
        <taxon>Ascomycota</taxon>
        <taxon>Pezizomycotina</taxon>
        <taxon>Sordariomycetes</taxon>
        <taxon>Hypocreomycetidae</taxon>
        <taxon>Hypocreales</taxon>
        <taxon>Nectriaceae</taxon>
        <taxon>Fusarium</taxon>
        <taxon>Fusarium redolens species complex</taxon>
    </lineage>
</organism>
<dbReference type="CDD" id="cd00067">
    <property type="entry name" value="GAL4"/>
    <property type="match status" value="1"/>
</dbReference>
<dbReference type="GO" id="GO:0000981">
    <property type="term" value="F:DNA-binding transcription factor activity, RNA polymerase II-specific"/>
    <property type="evidence" value="ECO:0007669"/>
    <property type="project" value="InterPro"/>
</dbReference>
<keyword evidence="5" id="KW-1185">Reference proteome</keyword>
<reference evidence="4" key="1">
    <citation type="journal article" date="2021" name="Nat. Commun.">
        <title>Genetic determinants of endophytism in the Arabidopsis root mycobiome.</title>
        <authorList>
            <person name="Mesny F."/>
            <person name="Miyauchi S."/>
            <person name="Thiergart T."/>
            <person name="Pickel B."/>
            <person name="Atanasova L."/>
            <person name="Karlsson M."/>
            <person name="Huettel B."/>
            <person name="Barry K.W."/>
            <person name="Haridas S."/>
            <person name="Chen C."/>
            <person name="Bauer D."/>
            <person name="Andreopoulos W."/>
            <person name="Pangilinan J."/>
            <person name="LaButti K."/>
            <person name="Riley R."/>
            <person name="Lipzen A."/>
            <person name="Clum A."/>
            <person name="Drula E."/>
            <person name="Henrissat B."/>
            <person name="Kohler A."/>
            <person name="Grigoriev I.V."/>
            <person name="Martin F.M."/>
            <person name="Hacquard S."/>
        </authorList>
    </citation>
    <scope>NUCLEOTIDE SEQUENCE</scope>
    <source>
        <strain evidence="4">MPI-CAGE-AT-0023</strain>
    </source>
</reference>
<dbReference type="GO" id="GO:0008270">
    <property type="term" value="F:zinc ion binding"/>
    <property type="evidence" value="ECO:0007669"/>
    <property type="project" value="InterPro"/>
</dbReference>
<dbReference type="InterPro" id="IPR007219">
    <property type="entry name" value="XnlR_reg_dom"/>
</dbReference>
<evidence type="ECO:0000259" key="3">
    <source>
        <dbReference type="SMART" id="SM00906"/>
    </source>
</evidence>
<dbReference type="GO" id="GO:0006351">
    <property type="term" value="P:DNA-templated transcription"/>
    <property type="evidence" value="ECO:0007669"/>
    <property type="project" value="InterPro"/>
</dbReference>
<evidence type="ECO:0000313" key="5">
    <source>
        <dbReference type="Proteomes" id="UP000720189"/>
    </source>
</evidence>